<dbReference type="Gene3D" id="2.60.120.10">
    <property type="entry name" value="Jelly Rolls"/>
    <property type="match status" value="1"/>
</dbReference>
<feature type="domain" description="Cupin type-2" evidence="1">
    <location>
        <begin position="34"/>
        <end position="94"/>
    </location>
</feature>
<proteinExistence type="predicted"/>
<dbReference type="InterPro" id="IPR013096">
    <property type="entry name" value="Cupin_2"/>
</dbReference>
<evidence type="ECO:0000259" key="1">
    <source>
        <dbReference type="Pfam" id="PF07883"/>
    </source>
</evidence>
<accession>A0A117M196</accession>
<protein>
    <submittedName>
        <fullName evidence="2">Cupin 2 conserved barrel domain protein</fullName>
    </submittedName>
</protein>
<dbReference type="InterPro" id="IPR025499">
    <property type="entry name" value="KdgF"/>
</dbReference>
<dbReference type="InterPro" id="IPR011051">
    <property type="entry name" value="RmlC_Cupin_sf"/>
</dbReference>
<reference evidence="3" key="1">
    <citation type="journal article" date="2015" name="MBio">
        <title>Genome-Resolved Metagenomic Analysis Reveals Roles for Candidate Phyla and Other Microbial Community Members in Biogeochemical Transformations in Oil Reservoirs.</title>
        <authorList>
            <person name="Hu P."/>
            <person name="Tom L."/>
            <person name="Singh A."/>
            <person name="Thomas B.C."/>
            <person name="Baker B.J."/>
            <person name="Piceno Y.M."/>
            <person name="Andersen G.L."/>
            <person name="Banfield J.F."/>
        </authorList>
    </citation>
    <scope>NUCLEOTIDE SEQUENCE [LARGE SCALE GENOMIC DNA]</scope>
</reference>
<dbReference type="PANTHER" id="PTHR40112">
    <property type="entry name" value="H2HPP ISOMERASE"/>
    <property type="match status" value="1"/>
</dbReference>
<evidence type="ECO:0000313" key="2">
    <source>
        <dbReference type="EMBL" id="KUK78832.1"/>
    </source>
</evidence>
<dbReference type="InterPro" id="IPR052535">
    <property type="entry name" value="Bacilysin_H2HPP_isomerase"/>
</dbReference>
<dbReference type="CDD" id="cd02238">
    <property type="entry name" value="cupin_KdgF"/>
    <property type="match status" value="1"/>
</dbReference>
<dbReference type="Proteomes" id="UP000053860">
    <property type="component" value="Unassembled WGS sequence"/>
</dbReference>
<sequence>MKTHIKNAEVPLEKLDDKLSRKIMGYDTDLMLVRVLFKKGGIGATHAHHHQQVTYVEKGKFEVTIDDKTEILVEGDAFVVPSNAPHGAVCLEDGVLIDTFSPMREDFVKK</sequence>
<gene>
    <name evidence="2" type="ORF">XD92_0015</name>
</gene>
<comment type="caution">
    <text evidence="2">The sequence shown here is derived from an EMBL/GenBank/DDBJ whole genome shotgun (WGS) entry which is preliminary data.</text>
</comment>
<dbReference type="Pfam" id="PF07883">
    <property type="entry name" value="Cupin_2"/>
    <property type="match status" value="1"/>
</dbReference>
<dbReference type="PANTHER" id="PTHR40112:SF1">
    <property type="entry name" value="H2HPP ISOMERASE"/>
    <property type="match status" value="1"/>
</dbReference>
<dbReference type="AlphaFoldDB" id="A0A117M196"/>
<dbReference type="PIRSF" id="PIRSF029883">
    <property type="entry name" value="KdgF"/>
    <property type="match status" value="1"/>
</dbReference>
<dbReference type="SUPFAM" id="SSF51182">
    <property type="entry name" value="RmlC-like cupins"/>
    <property type="match status" value="1"/>
</dbReference>
<dbReference type="PATRIC" id="fig|294710.3.peg.798"/>
<evidence type="ECO:0000313" key="3">
    <source>
        <dbReference type="Proteomes" id="UP000053860"/>
    </source>
</evidence>
<dbReference type="InterPro" id="IPR014710">
    <property type="entry name" value="RmlC-like_jellyroll"/>
</dbReference>
<dbReference type="EMBL" id="LGGN01000001">
    <property type="protein sequence ID" value="KUK78832.1"/>
    <property type="molecule type" value="Genomic_DNA"/>
</dbReference>
<name>A0A117M196_9BACT</name>
<organism evidence="2 3">
    <name type="scientific">Proteiniphilum acetatigenes</name>
    <dbReference type="NCBI Taxonomy" id="294710"/>
    <lineage>
        <taxon>Bacteria</taxon>
        <taxon>Pseudomonadati</taxon>
        <taxon>Bacteroidota</taxon>
        <taxon>Bacteroidia</taxon>
        <taxon>Bacteroidales</taxon>
        <taxon>Dysgonomonadaceae</taxon>
        <taxon>Proteiniphilum</taxon>
    </lineage>
</organism>